<dbReference type="EMBL" id="BOLY01000005">
    <property type="protein sequence ID" value="GIZ45351.1"/>
    <property type="molecule type" value="Genomic_DNA"/>
</dbReference>
<feature type="compositionally biased region" description="Low complexity" evidence="1">
    <location>
        <begin position="27"/>
        <end position="43"/>
    </location>
</feature>
<dbReference type="Proteomes" id="UP000825890">
    <property type="component" value="Unassembled WGS sequence"/>
</dbReference>
<protein>
    <submittedName>
        <fullName evidence="2">Uncharacterized protein</fullName>
    </submittedName>
</protein>
<accession>A0A9P3CN02</accession>
<dbReference type="OrthoDB" id="5364416at2759"/>
<feature type="compositionally biased region" description="Polar residues" evidence="1">
    <location>
        <begin position="69"/>
        <end position="81"/>
    </location>
</feature>
<sequence length="260" mass="29286">MSSAGGLTYSATLSQGLAATSKHISTAPSQAQQAQSHDQSSAQRNRGQQASHTDRPNHDNPEAQRKRQPSPSHIPQTGNEEQNVYVLTLLTDKPLHERMTDLRKRYFPRKINKLAAHLTLFHALPESKLESKIIPTLLEVTKSTSPFRVEATKPFRLKKGFAISVSSQHGGSQARAIHRQLQEAWSGEGWLSQQDAGGCRVHYTLMNKVDDESEVQNALDEVKSFWKGDGGKAEGLALWRYDRGFWRWERKFSFEGRPGW</sequence>
<dbReference type="Pfam" id="PF13563">
    <property type="entry name" value="2_5_RNA_ligase2"/>
    <property type="match status" value="1"/>
</dbReference>
<dbReference type="AlphaFoldDB" id="A0A9P3CN02"/>
<dbReference type="GeneID" id="68294099"/>
<proteinExistence type="predicted"/>
<evidence type="ECO:0000256" key="1">
    <source>
        <dbReference type="SAM" id="MobiDB-lite"/>
    </source>
</evidence>
<comment type="caution">
    <text evidence="2">The sequence shown here is derived from an EMBL/GenBank/DDBJ whole genome shotgun (WGS) entry which is preliminary data.</text>
</comment>
<gene>
    <name evidence="2" type="ORF">CKM354_000852400</name>
</gene>
<keyword evidence="3" id="KW-1185">Reference proteome</keyword>
<dbReference type="RefSeq" id="XP_044659838.1">
    <property type="nucleotide sequence ID" value="XM_044803903.1"/>
</dbReference>
<name>A0A9P3CN02_9PEZI</name>
<dbReference type="Gene3D" id="3.90.1140.10">
    <property type="entry name" value="Cyclic phosphodiesterase"/>
    <property type="match status" value="1"/>
</dbReference>
<reference evidence="2 3" key="1">
    <citation type="submission" date="2021-01" db="EMBL/GenBank/DDBJ databases">
        <title>Cercospora kikuchii MAFF 305040 whole genome shotgun sequence.</title>
        <authorList>
            <person name="Kashiwa T."/>
            <person name="Suzuki T."/>
        </authorList>
    </citation>
    <scope>NUCLEOTIDE SEQUENCE [LARGE SCALE GENOMIC DNA]</scope>
    <source>
        <strain evidence="2 3">MAFF 305040</strain>
    </source>
</reference>
<evidence type="ECO:0000313" key="3">
    <source>
        <dbReference type="Proteomes" id="UP000825890"/>
    </source>
</evidence>
<organism evidence="2 3">
    <name type="scientific">Cercospora kikuchii</name>
    <dbReference type="NCBI Taxonomy" id="84275"/>
    <lineage>
        <taxon>Eukaryota</taxon>
        <taxon>Fungi</taxon>
        <taxon>Dikarya</taxon>
        <taxon>Ascomycota</taxon>
        <taxon>Pezizomycotina</taxon>
        <taxon>Dothideomycetes</taxon>
        <taxon>Dothideomycetidae</taxon>
        <taxon>Mycosphaerellales</taxon>
        <taxon>Mycosphaerellaceae</taxon>
        <taxon>Cercospora</taxon>
    </lineage>
</organism>
<evidence type="ECO:0000313" key="2">
    <source>
        <dbReference type="EMBL" id="GIZ45351.1"/>
    </source>
</evidence>
<feature type="region of interest" description="Disordered" evidence="1">
    <location>
        <begin position="20"/>
        <end position="81"/>
    </location>
</feature>
<feature type="compositionally biased region" description="Basic and acidic residues" evidence="1">
    <location>
        <begin position="52"/>
        <end position="65"/>
    </location>
</feature>